<feature type="compositionally biased region" description="Low complexity" evidence="1">
    <location>
        <begin position="166"/>
        <end position="176"/>
    </location>
</feature>
<dbReference type="PANTHER" id="PTHR21523:SF14">
    <property type="entry name" value="EXPORTED REPETITIVE PROTEIN"/>
    <property type="match status" value="1"/>
</dbReference>
<dbReference type="PANTHER" id="PTHR21523">
    <property type="match status" value="1"/>
</dbReference>
<feature type="region of interest" description="Disordered" evidence="1">
    <location>
        <begin position="455"/>
        <end position="530"/>
    </location>
</feature>
<feature type="compositionally biased region" description="Low complexity" evidence="1">
    <location>
        <begin position="316"/>
        <end position="327"/>
    </location>
</feature>
<keyword evidence="3" id="KW-1185">Reference proteome</keyword>
<proteinExistence type="predicted"/>
<protein>
    <submittedName>
        <fullName evidence="2">Uncharacterized protein</fullName>
    </submittedName>
</protein>
<dbReference type="EMBL" id="FOUF01000057">
    <property type="protein sequence ID" value="SFM92820.1"/>
    <property type="molecule type" value="Genomic_DNA"/>
</dbReference>
<feature type="region of interest" description="Disordered" evidence="1">
    <location>
        <begin position="101"/>
        <end position="226"/>
    </location>
</feature>
<reference evidence="2 3" key="1">
    <citation type="submission" date="2016-10" db="EMBL/GenBank/DDBJ databases">
        <authorList>
            <person name="de Groot N.N."/>
        </authorList>
    </citation>
    <scope>NUCLEOTIDE SEQUENCE [LARGE SCALE GENOMIC DNA]</scope>
    <source>
        <strain evidence="2 3">Nm146</strain>
    </source>
</reference>
<name>A0A1I4UVK9_9PROT</name>
<gene>
    <name evidence="2" type="ORF">SAMN05421880_1572</name>
</gene>
<feature type="compositionally biased region" description="Low complexity" evidence="1">
    <location>
        <begin position="149"/>
        <end position="158"/>
    </location>
</feature>
<evidence type="ECO:0000313" key="3">
    <source>
        <dbReference type="Proteomes" id="UP000199561"/>
    </source>
</evidence>
<accession>A0A1I4UVK9</accession>
<organism evidence="2 3">
    <name type="scientific">Nitrosomonas nitrosa</name>
    <dbReference type="NCBI Taxonomy" id="52442"/>
    <lineage>
        <taxon>Bacteria</taxon>
        <taxon>Pseudomonadati</taxon>
        <taxon>Pseudomonadota</taxon>
        <taxon>Betaproteobacteria</taxon>
        <taxon>Nitrosomonadales</taxon>
        <taxon>Nitrosomonadaceae</taxon>
        <taxon>Nitrosomonas</taxon>
    </lineage>
</organism>
<dbReference type="STRING" id="52442.SAMN05421880_1572"/>
<feature type="region of interest" description="Disordered" evidence="1">
    <location>
        <begin position="309"/>
        <end position="380"/>
    </location>
</feature>
<evidence type="ECO:0000256" key="1">
    <source>
        <dbReference type="SAM" id="MobiDB-lite"/>
    </source>
</evidence>
<feature type="compositionally biased region" description="Low complexity" evidence="1">
    <location>
        <begin position="472"/>
        <end position="483"/>
    </location>
</feature>
<sequence length="618" mass="64780">MNTNKDYINVHPSTVSHDGSGSNGIGYVVRELAKDIHIDGFNPQQGDVLIFDNSLGISSQDELANLITNIHVEADNFIVNFGNEVTLTLTGVQPDQISWDNVIVGDPDTADSNTDDPVTADPGTTDSDVSDPISADPGATDPDGDDPVTADPGTTDPGVSDPISADPGTTDPDGGDSVTADPGTTDPDVSDPISADPGATDPDGDDPVTADPGTTDNHGGGRSNGIGHVVREWARDIRIDGFNPQQGDVLIFDNSLGISSQDELANLITNIHVEADNFIVNFGNDVTLTLTGVQPDQISWDNIIVGDPVTADSNTDDPVTADPGTTDPDGDDPVTADPGTTDPDVDDPVTADPGTTDPDGDDPVTADPGTTDNHVGDRSNGIGHVVSEWARDIRIDGFNPQQGDVLIFDNSLGISSQDELANLITNIHVEADNFIVNFGNNTTLTLTDVQPDQIGWDDVIVGDPDTADSNTDDPVTADPSTTDPDVDDPVTADPSSTDPDGDEPVTADPGTSDPDVSDPVTADSGQNIDINPGETIQGEEGSENFVFHDLGHWTINNFNAMEDMLDFTGYNLSREEIASHITNIAVESDNFIVNFGDDVSITLIGQSPTWDNVTTVEG</sequence>
<dbReference type="AlphaFoldDB" id="A0A1I4UVK9"/>
<dbReference type="Proteomes" id="UP000199561">
    <property type="component" value="Unassembled WGS sequence"/>
</dbReference>
<evidence type="ECO:0000313" key="2">
    <source>
        <dbReference type="EMBL" id="SFM92820.1"/>
    </source>
</evidence>
<feature type="compositionally biased region" description="Polar residues" evidence="1">
    <location>
        <begin position="110"/>
        <end position="127"/>
    </location>
</feature>